<keyword evidence="3" id="KW-1185">Reference proteome</keyword>
<evidence type="ECO:0000313" key="3">
    <source>
        <dbReference type="Proteomes" id="UP000604825"/>
    </source>
</evidence>
<evidence type="ECO:0000313" key="2">
    <source>
        <dbReference type="EMBL" id="CAD6262593.1"/>
    </source>
</evidence>
<dbReference type="PANTHER" id="PTHR27003">
    <property type="entry name" value="OS07G0166700 PROTEIN"/>
    <property type="match status" value="1"/>
</dbReference>
<accession>A0A811R0P6</accession>
<proteinExistence type="predicted"/>
<dbReference type="GO" id="GO:0009506">
    <property type="term" value="C:plasmodesma"/>
    <property type="evidence" value="ECO:0007669"/>
    <property type="project" value="TreeGrafter"/>
</dbReference>
<dbReference type="OrthoDB" id="676979at2759"/>
<comment type="caution">
    <text evidence="2">The sequence shown here is derived from an EMBL/GenBank/DDBJ whole genome shotgun (WGS) entry which is preliminary data.</text>
</comment>
<feature type="region of interest" description="Disordered" evidence="1">
    <location>
        <begin position="1"/>
        <end position="31"/>
    </location>
</feature>
<dbReference type="SUPFAM" id="SSF56112">
    <property type="entry name" value="Protein kinase-like (PK-like)"/>
    <property type="match status" value="1"/>
</dbReference>
<protein>
    <recommendedName>
        <fullName evidence="4">Serine-threonine/tyrosine-protein kinase catalytic domain-containing protein</fullName>
    </recommendedName>
</protein>
<evidence type="ECO:0000256" key="1">
    <source>
        <dbReference type="SAM" id="MobiDB-lite"/>
    </source>
</evidence>
<gene>
    <name evidence="2" type="ORF">NCGR_LOCUS45931</name>
</gene>
<name>A0A811R0P6_9POAL</name>
<dbReference type="Gene3D" id="1.10.510.10">
    <property type="entry name" value="Transferase(Phosphotransferase) domain 1"/>
    <property type="match status" value="1"/>
</dbReference>
<dbReference type="InterPro" id="IPR011009">
    <property type="entry name" value="Kinase-like_dom_sf"/>
</dbReference>
<organism evidence="2 3">
    <name type="scientific">Miscanthus lutarioriparius</name>
    <dbReference type="NCBI Taxonomy" id="422564"/>
    <lineage>
        <taxon>Eukaryota</taxon>
        <taxon>Viridiplantae</taxon>
        <taxon>Streptophyta</taxon>
        <taxon>Embryophyta</taxon>
        <taxon>Tracheophyta</taxon>
        <taxon>Spermatophyta</taxon>
        <taxon>Magnoliopsida</taxon>
        <taxon>Liliopsida</taxon>
        <taxon>Poales</taxon>
        <taxon>Poaceae</taxon>
        <taxon>PACMAD clade</taxon>
        <taxon>Panicoideae</taxon>
        <taxon>Andropogonodae</taxon>
        <taxon>Andropogoneae</taxon>
        <taxon>Saccharinae</taxon>
        <taxon>Miscanthus</taxon>
    </lineage>
</organism>
<dbReference type="GO" id="GO:0004714">
    <property type="term" value="F:transmembrane receptor protein tyrosine kinase activity"/>
    <property type="evidence" value="ECO:0007669"/>
    <property type="project" value="InterPro"/>
</dbReference>
<reference evidence="2" key="1">
    <citation type="submission" date="2020-10" db="EMBL/GenBank/DDBJ databases">
        <authorList>
            <person name="Han B."/>
            <person name="Lu T."/>
            <person name="Zhao Q."/>
            <person name="Huang X."/>
            <person name="Zhao Y."/>
        </authorList>
    </citation>
    <scope>NUCLEOTIDE SEQUENCE</scope>
</reference>
<dbReference type="GO" id="GO:0005886">
    <property type="term" value="C:plasma membrane"/>
    <property type="evidence" value="ECO:0007669"/>
    <property type="project" value="TreeGrafter"/>
</dbReference>
<dbReference type="Proteomes" id="UP000604825">
    <property type="component" value="Unassembled WGS sequence"/>
</dbReference>
<dbReference type="InterPro" id="IPR045272">
    <property type="entry name" value="ANXUR1/2-like"/>
</dbReference>
<dbReference type="AlphaFoldDB" id="A0A811R0P6"/>
<sequence length="229" mass="25678">MTGAPVHAMGTCGTASRPLHPGPTPQEPRPALHIPALRRRIRGGRGLRSGDLAFSSRHWDMHVELNVIFFDTYVASVSLIDYCDGHSKIILMYEYVEKGTTGDKLTDKSDVYSFGVVLLEVICASSVSDLTLPRDMINLAESAIEWQKRGELDQIINPRITGTIRLQALRKCPTMGDVLWNLEFVLQLHEAGPDMSNIDRMNQISELHSNAKRASSLGIKYQHYRYVDE</sequence>
<evidence type="ECO:0008006" key="4">
    <source>
        <dbReference type="Google" id="ProtNLM"/>
    </source>
</evidence>
<dbReference type="EMBL" id="CAJGYO010000012">
    <property type="protein sequence ID" value="CAD6262593.1"/>
    <property type="molecule type" value="Genomic_DNA"/>
</dbReference>
<dbReference type="PANTHER" id="PTHR27003:SF89">
    <property type="entry name" value="RECEPTOR-LIKE PROTEIN KINASE FAMILY PROTEIN-RELATED"/>
    <property type="match status" value="1"/>
</dbReference>